<evidence type="ECO:0000313" key="5">
    <source>
        <dbReference type="Proteomes" id="UP000605253"/>
    </source>
</evidence>
<evidence type="ECO:0000259" key="3">
    <source>
        <dbReference type="PROSITE" id="PS51782"/>
    </source>
</evidence>
<dbReference type="SMART" id="SM00257">
    <property type="entry name" value="LysM"/>
    <property type="match status" value="1"/>
</dbReference>
<comment type="similarity">
    <text evidence="1">Belongs to the E.coli NlpD/Haemophilus LppB family.</text>
</comment>
<dbReference type="EMBL" id="BMEO01000011">
    <property type="protein sequence ID" value="GGF99899.1"/>
    <property type="molecule type" value="Genomic_DNA"/>
</dbReference>
<dbReference type="PROSITE" id="PS51257">
    <property type="entry name" value="PROKAR_LIPOPROTEIN"/>
    <property type="match status" value="1"/>
</dbReference>
<dbReference type="GO" id="GO:0009279">
    <property type="term" value="C:cell outer membrane"/>
    <property type="evidence" value="ECO:0007669"/>
    <property type="project" value="TreeGrafter"/>
</dbReference>
<dbReference type="PANTHER" id="PTHR21666:SF263">
    <property type="entry name" value="MUREIN HYDROLASE ACTIVATOR NLPD"/>
    <property type="match status" value="1"/>
</dbReference>
<feature type="compositionally biased region" description="Polar residues" evidence="2">
    <location>
        <begin position="140"/>
        <end position="153"/>
    </location>
</feature>
<accession>A0A917CWC2</accession>
<dbReference type="Gene3D" id="3.10.350.10">
    <property type="entry name" value="LysM domain"/>
    <property type="match status" value="1"/>
</dbReference>
<evidence type="ECO:0000313" key="4">
    <source>
        <dbReference type="EMBL" id="GGF99899.1"/>
    </source>
</evidence>
<proteinExistence type="inferred from homology"/>
<gene>
    <name evidence="4" type="ORF">GCM10011365_21410</name>
</gene>
<dbReference type="Gene3D" id="2.70.70.10">
    <property type="entry name" value="Glucose Permease (Domain IIA)"/>
    <property type="match status" value="1"/>
</dbReference>
<dbReference type="CDD" id="cd00118">
    <property type="entry name" value="LysM"/>
    <property type="match status" value="1"/>
</dbReference>
<dbReference type="PANTHER" id="PTHR21666">
    <property type="entry name" value="PEPTIDASE-RELATED"/>
    <property type="match status" value="1"/>
</dbReference>
<evidence type="ECO:0000256" key="1">
    <source>
        <dbReference type="ARBA" id="ARBA00038420"/>
    </source>
</evidence>
<dbReference type="Proteomes" id="UP000605253">
    <property type="component" value="Unassembled WGS sequence"/>
</dbReference>
<dbReference type="InterPro" id="IPR036779">
    <property type="entry name" value="LysM_dom_sf"/>
</dbReference>
<feature type="region of interest" description="Disordered" evidence="2">
    <location>
        <begin position="112"/>
        <end position="162"/>
    </location>
</feature>
<dbReference type="AlphaFoldDB" id="A0A917CWC2"/>
<dbReference type="InterPro" id="IPR050570">
    <property type="entry name" value="Cell_wall_metabolism_enzyme"/>
</dbReference>
<comment type="caution">
    <text evidence="4">The sequence shown here is derived from an EMBL/GenBank/DDBJ whole genome shotgun (WGS) entry which is preliminary data.</text>
</comment>
<dbReference type="CDD" id="cd12797">
    <property type="entry name" value="M23_peptidase"/>
    <property type="match status" value="1"/>
</dbReference>
<dbReference type="Pfam" id="PF01476">
    <property type="entry name" value="LysM"/>
    <property type="match status" value="1"/>
</dbReference>
<reference evidence="4" key="2">
    <citation type="submission" date="2020-09" db="EMBL/GenBank/DDBJ databases">
        <authorList>
            <person name="Sun Q."/>
            <person name="Zhou Y."/>
        </authorList>
    </citation>
    <scope>NUCLEOTIDE SEQUENCE</scope>
    <source>
        <strain evidence="4">CGMCC 1.12181</strain>
    </source>
</reference>
<evidence type="ECO:0000256" key="2">
    <source>
        <dbReference type="SAM" id="MobiDB-lite"/>
    </source>
</evidence>
<reference evidence="4" key="1">
    <citation type="journal article" date="2014" name="Int. J. Syst. Evol. Microbiol.">
        <title>Complete genome sequence of Corynebacterium casei LMG S-19264T (=DSM 44701T), isolated from a smear-ripened cheese.</title>
        <authorList>
            <consortium name="US DOE Joint Genome Institute (JGI-PGF)"/>
            <person name="Walter F."/>
            <person name="Albersmeier A."/>
            <person name="Kalinowski J."/>
            <person name="Ruckert C."/>
        </authorList>
    </citation>
    <scope>NUCLEOTIDE SEQUENCE</scope>
    <source>
        <strain evidence="4">CGMCC 1.12181</strain>
    </source>
</reference>
<keyword evidence="5" id="KW-1185">Reference proteome</keyword>
<dbReference type="RefSeq" id="WP_188365745.1">
    <property type="nucleotide sequence ID" value="NZ_BAABJF010000024.1"/>
</dbReference>
<dbReference type="InterPro" id="IPR011055">
    <property type="entry name" value="Dup_hybrid_motif"/>
</dbReference>
<name>A0A917CWC2_9GAMM</name>
<dbReference type="Pfam" id="PF01551">
    <property type="entry name" value="Peptidase_M23"/>
    <property type="match status" value="1"/>
</dbReference>
<dbReference type="PROSITE" id="PS51782">
    <property type="entry name" value="LYSM"/>
    <property type="match status" value="1"/>
</dbReference>
<dbReference type="SUPFAM" id="SSF51261">
    <property type="entry name" value="Duplicated hybrid motif"/>
    <property type="match status" value="1"/>
</dbReference>
<dbReference type="GO" id="GO:0032153">
    <property type="term" value="C:cell division site"/>
    <property type="evidence" value="ECO:0007669"/>
    <property type="project" value="TreeGrafter"/>
</dbReference>
<protein>
    <submittedName>
        <fullName evidence="4">Lipoprotein NlpD/LppB</fullName>
    </submittedName>
</protein>
<dbReference type="GO" id="GO:0004222">
    <property type="term" value="F:metalloendopeptidase activity"/>
    <property type="evidence" value="ECO:0007669"/>
    <property type="project" value="TreeGrafter"/>
</dbReference>
<dbReference type="InterPro" id="IPR016047">
    <property type="entry name" value="M23ase_b-sheet_dom"/>
</dbReference>
<organism evidence="4 5">
    <name type="scientific">Marinicella pacifica</name>
    <dbReference type="NCBI Taxonomy" id="1171543"/>
    <lineage>
        <taxon>Bacteria</taxon>
        <taxon>Pseudomonadati</taxon>
        <taxon>Pseudomonadota</taxon>
        <taxon>Gammaproteobacteria</taxon>
        <taxon>Lysobacterales</taxon>
        <taxon>Marinicellaceae</taxon>
        <taxon>Marinicella</taxon>
    </lineage>
</organism>
<keyword evidence="4" id="KW-0449">Lipoprotein</keyword>
<sequence length="287" mass="31813">MKRLWWPIPVLLLLTACASRPPAKVDEISTRPSQPKSSQARKSTIIPDYYRVKKGDSLYSIGFRYNIDYRQLAAINNIEAPYVIHPNQRLRLVASKQNTELSSNKVKTRPIVQQPVLTAKKETATPIKTTPPKQTEKKSTQSQPSVTISQQPPKTQPVVNLPKNGDLNWLWPTAGKIRTTFSGSNPARKGISIRGNEGQSVKATESGVVVYSGDGLLGYGELIIIKHNDTFLSAYGHNKKRLVTEGQQVKRGDVIAQLGSSGTNVNNLHFEIRKNGQPVNPLDYVKP</sequence>
<feature type="domain" description="LysM" evidence="3">
    <location>
        <begin position="48"/>
        <end position="92"/>
    </location>
</feature>
<dbReference type="InterPro" id="IPR018392">
    <property type="entry name" value="LysM"/>
</dbReference>